<dbReference type="RefSeq" id="WP_260793382.1">
    <property type="nucleotide sequence ID" value="NZ_CP093313.1"/>
</dbReference>
<gene>
    <name evidence="2" type="ORF">MOP44_25470</name>
</gene>
<dbReference type="Gene3D" id="3.30.300.130">
    <property type="entry name" value="Fe-S cluster assembly (FSCA)"/>
    <property type="match status" value="1"/>
</dbReference>
<sequence length="108" mass="12265">MLTEIDIFTALRDCFDPEVKLNLVDLGLIYGVETGPDPDSTPMWPRQWVKVKMTLTTQACPASGLIFEQVHNRLASIPHISKVDVELVWEPKWTPHRISEAGRRQLGI</sequence>
<dbReference type="Proteomes" id="UP001059380">
    <property type="component" value="Chromosome"/>
</dbReference>
<dbReference type="InterPro" id="IPR002744">
    <property type="entry name" value="MIP18-like"/>
</dbReference>
<dbReference type="AlphaFoldDB" id="A0A9J7BSL3"/>
<dbReference type="EMBL" id="CP093313">
    <property type="protein sequence ID" value="UWZ83894.1"/>
    <property type="molecule type" value="Genomic_DNA"/>
</dbReference>
<keyword evidence="3" id="KW-1185">Reference proteome</keyword>
<reference evidence="2" key="1">
    <citation type="submission" date="2021-04" db="EMBL/GenBank/DDBJ databases">
        <title>Phylogenetic analysis of Acidobacteriaceae.</title>
        <authorList>
            <person name="Qiu L."/>
            <person name="Zhang Q."/>
        </authorList>
    </citation>
    <scope>NUCLEOTIDE SEQUENCE</scope>
    <source>
        <strain evidence="2">DSM 25168</strain>
    </source>
</reference>
<proteinExistence type="predicted"/>
<evidence type="ECO:0000313" key="3">
    <source>
        <dbReference type="Proteomes" id="UP001059380"/>
    </source>
</evidence>
<feature type="domain" description="MIP18 family-like" evidence="1">
    <location>
        <begin position="6"/>
        <end position="86"/>
    </location>
</feature>
<dbReference type="InterPro" id="IPR052339">
    <property type="entry name" value="Fe-S_Maturation_MIP18"/>
</dbReference>
<protein>
    <submittedName>
        <fullName evidence="2">Metal-sulfur cluster assembly factor</fullName>
    </submittedName>
</protein>
<dbReference type="PANTHER" id="PTHR42831:SF1">
    <property type="entry name" value="FE-S PROTEIN MATURATION AUXILIARY FACTOR YITW"/>
    <property type="match status" value="1"/>
</dbReference>
<dbReference type="InterPro" id="IPR034904">
    <property type="entry name" value="FSCA_dom_sf"/>
</dbReference>
<evidence type="ECO:0000313" key="2">
    <source>
        <dbReference type="EMBL" id="UWZ83894.1"/>
    </source>
</evidence>
<name>A0A9J7BSL3_9BACT</name>
<evidence type="ECO:0000259" key="1">
    <source>
        <dbReference type="Pfam" id="PF01883"/>
    </source>
</evidence>
<organism evidence="2 3">
    <name type="scientific">Occallatibacter riparius</name>
    <dbReference type="NCBI Taxonomy" id="1002689"/>
    <lineage>
        <taxon>Bacteria</taxon>
        <taxon>Pseudomonadati</taxon>
        <taxon>Acidobacteriota</taxon>
        <taxon>Terriglobia</taxon>
        <taxon>Terriglobales</taxon>
        <taxon>Acidobacteriaceae</taxon>
        <taxon>Occallatibacter</taxon>
    </lineage>
</organism>
<dbReference type="KEGG" id="orp:MOP44_25470"/>
<accession>A0A9J7BSL3</accession>
<dbReference type="PANTHER" id="PTHR42831">
    <property type="entry name" value="FE-S PROTEIN MATURATION AUXILIARY FACTOR YITW"/>
    <property type="match status" value="1"/>
</dbReference>
<dbReference type="Pfam" id="PF01883">
    <property type="entry name" value="FeS_assembly_P"/>
    <property type="match status" value="1"/>
</dbReference>
<dbReference type="SUPFAM" id="SSF117916">
    <property type="entry name" value="Fe-S cluster assembly (FSCA) domain-like"/>
    <property type="match status" value="1"/>
</dbReference>